<dbReference type="AlphaFoldDB" id="W4M1H8"/>
<comment type="caution">
    <text evidence="2">The sequence shown here is derived from an EMBL/GenBank/DDBJ whole genome shotgun (WGS) entry which is preliminary data.</text>
</comment>
<evidence type="ECO:0000256" key="1">
    <source>
        <dbReference type="SAM" id="Coils"/>
    </source>
</evidence>
<accession>W4M1H8</accession>
<evidence type="ECO:0000313" key="2">
    <source>
        <dbReference type="EMBL" id="ETX03532.1"/>
    </source>
</evidence>
<geneLocation type="plasmid" evidence="2">
    <name>pTSY</name>
</geneLocation>
<dbReference type="HOGENOM" id="CLU_939043_0_0_7"/>
<sequence>MVLRGQLAEKARRVLGCLNEMRSLEKPSYTVPLGYAKLSDAAGLSDRHLRREVLPKLAMLGLVAVAHRSFQGTIYLLQHDAAFLRLVAANDDEIGVEIPAPVPVFEPPQPMPLFETNGEMPSWVDRELWGMLPAETIQKLIAKAGSETQAQEKLGIIVYNETHGPEERRVRDRRSVLSHYLRSPQADLWPNDDGYETLALRQAREARDRALAEKALAEEALQAQQDTARLRFLASLDEGQSAWLKREAMQRVDERPEAKFLESRYPLYKAEEEALMLEWMDRAAYGETVPHVSERD</sequence>
<proteinExistence type="predicted"/>
<dbReference type="Proteomes" id="UP000019141">
    <property type="component" value="Unassembled WGS sequence"/>
</dbReference>
<keyword evidence="3" id="KW-1185">Reference proteome</keyword>
<organism evidence="2 3">
    <name type="scientific">Entotheonella factor</name>
    <dbReference type="NCBI Taxonomy" id="1429438"/>
    <lineage>
        <taxon>Bacteria</taxon>
        <taxon>Pseudomonadati</taxon>
        <taxon>Nitrospinota/Tectimicrobiota group</taxon>
        <taxon>Candidatus Tectimicrobiota</taxon>
        <taxon>Candidatus Entotheonellia</taxon>
        <taxon>Candidatus Entotheonellales</taxon>
        <taxon>Candidatus Entotheonellaceae</taxon>
        <taxon>Candidatus Entotheonella</taxon>
    </lineage>
</organism>
<dbReference type="EMBL" id="AZHW01000032">
    <property type="protein sequence ID" value="ETX03532.1"/>
    <property type="molecule type" value="Genomic_DNA"/>
</dbReference>
<protein>
    <submittedName>
        <fullName evidence="2">Uncharacterized protein</fullName>
    </submittedName>
</protein>
<name>W4M1H8_ENTF1</name>
<evidence type="ECO:0000313" key="3">
    <source>
        <dbReference type="Proteomes" id="UP000019141"/>
    </source>
</evidence>
<reference evidence="2 3" key="1">
    <citation type="journal article" date="2014" name="Nature">
        <title>An environmental bacterial taxon with a large and distinct metabolic repertoire.</title>
        <authorList>
            <person name="Wilson M.C."/>
            <person name="Mori T."/>
            <person name="Ruckert C."/>
            <person name="Uria A.R."/>
            <person name="Helf M.J."/>
            <person name="Takada K."/>
            <person name="Gernert C."/>
            <person name="Steffens U.A."/>
            <person name="Heycke N."/>
            <person name="Schmitt S."/>
            <person name="Rinke C."/>
            <person name="Helfrich E.J."/>
            <person name="Brachmann A.O."/>
            <person name="Gurgui C."/>
            <person name="Wakimoto T."/>
            <person name="Kracht M."/>
            <person name="Crusemann M."/>
            <person name="Hentschel U."/>
            <person name="Abe I."/>
            <person name="Matsunaga S."/>
            <person name="Kalinowski J."/>
            <person name="Takeyama H."/>
            <person name="Piel J."/>
        </authorList>
    </citation>
    <scope>NUCLEOTIDE SEQUENCE [LARGE SCALE GENOMIC DNA]</scope>
    <source>
        <strain evidence="3">TSY1</strain>
        <plasmid evidence="2">pTSY</plasmid>
    </source>
</reference>
<gene>
    <name evidence="2" type="ORF">ETSY1_46930</name>
</gene>
<keyword evidence="2" id="KW-0614">Plasmid</keyword>
<keyword evidence="1" id="KW-0175">Coiled coil</keyword>
<feature type="coiled-coil region" evidence="1">
    <location>
        <begin position="200"/>
        <end position="227"/>
    </location>
</feature>